<dbReference type="AlphaFoldDB" id="A0A0R1WQ88"/>
<dbReference type="GO" id="GO:0071555">
    <property type="term" value="P:cell wall organization"/>
    <property type="evidence" value="ECO:0007669"/>
    <property type="project" value="UniProtKB-KW"/>
</dbReference>
<feature type="binding site" evidence="8">
    <location>
        <position position="296"/>
    </location>
    <ligand>
        <name>substrate</name>
    </ligand>
</feature>
<dbReference type="PANTHER" id="PTHR21581:SF11">
    <property type="entry name" value="D-ALANYL-D-ALANINE CARBOXYPEPTIDASE DACA"/>
    <property type="match status" value="1"/>
</dbReference>
<dbReference type="InterPro" id="IPR012338">
    <property type="entry name" value="Beta-lactam/transpept-like"/>
</dbReference>
<keyword evidence="3" id="KW-0378">Hydrolase</keyword>
<evidence type="ECO:0000256" key="9">
    <source>
        <dbReference type="RuleBase" id="RU004016"/>
    </source>
</evidence>
<keyword evidence="2" id="KW-0732">Signal</keyword>
<evidence type="ECO:0000256" key="7">
    <source>
        <dbReference type="PIRSR" id="PIRSR618044-1"/>
    </source>
</evidence>
<dbReference type="GO" id="GO:0009002">
    <property type="term" value="F:serine-type D-Ala-D-Ala carboxypeptidase activity"/>
    <property type="evidence" value="ECO:0007669"/>
    <property type="project" value="InterPro"/>
</dbReference>
<dbReference type="GO" id="GO:0008360">
    <property type="term" value="P:regulation of cell shape"/>
    <property type="evidence" value="ECO:0007669"/>
    <property type="project" value="UniProtKB-KW"/>
</dbReference>
<feature type="active site" description="Acyl-ester intermediate" evidence="7">
    <location>
        <position position="105"/>
    </location>
</feature>
<dbReference type="InterPro" id="IPR018044">
    <property type="entry name" value="Peptidase_S11"/>
</dbReference>
<keyword evidence="11" id="KW-0121">Carboxypeptidase</keyword>
<organism evidence="11 12">
    <name type="scientific">Ligilactobacillus hayakitensis DSM 18933 = JCM 14209</name>
    <dbReference type="NCBI Taxonomy" id="1423755"/>
    <lineage>
        <taxon>Bacteria</taxon>
        <taxon>Bacillati</taxon>
        <taxon>Bacillota</taxon>
        <taxon>Bacilli</taxon>
        <taxon>Lactobacillales</taxon>
        <taxon>Lactobacillaceae</taxon>
        <taxon>Ligilactobacillus</taxon>
    </lineage>
</organism>
<evidence type="ECO:0000313" key="11">
    <source>
        <dbReference type="EMBL" id="KRM20058.1"/>
    </source>
</evidence>
<evidence type="ECO:0000256" key="8">
    <source>
        <dbReference type="PIRSR" id="PIRSR618044-2"/>
    </source>
</evidence>
<dbReference type="eggNOG" id="COG1686">
    <property type="taxonomic scope" value="Bacteria"/>
</dbReference>
<evidence type="ECO:0000256" key="3">
    <source>
        <dbReference type="ARBA" id="ARBA00022801"/>
    </source>
</evidence>
<protein>
    <submittedName>
        <fullName evidence="11">D-alanyl-D-alanine serine-type carboxypeptidase</fullName>
    </submittedName>
</protein>
<proteinExistence type="inferred from homology"/>
<evidence type="ECO:0000259" key="10">
    <source>
        <dbReference type="Pfam" id="PF00768"/>
    </source>
</evidence>
<feature type="active site" evidence="7">
    <location>
        <position position="169"/>
    </location>
</feature>
<reference evidence="11 12" key="1">
    <citation type="journal article" date="2015" name="Genome Announc.">
        <title>Expanding the biotechnology potential of lactobacilli through comparative genomics of 213 strains and associated genera.</title>
        <authorList>
            <person name="Sun Z."/>
            <person name="Harris H.M."/>
            <person name="McCann A."/>
            <person name="Guo C."/>
            <person name="Argimon S."/>
            <person name="Zhang W."/>
            <person name="Yang X."/>
            <person name="Jeffery I.B."/>
            <person name="Cooney J.C."/>
            <person name="Kagawa T.F."/>
            <person name="Liu W."/>
            <person name="Song Y."/>
            <person name="Salvetti E."/>
            <person name="Wrobel A."/>
            <person name="Rasinkangas P."/>
            <person name="Parkhill J."/>
            <person name="Rea M.C."/>
            <person name="O'Sullivan O."/>
            <person name="Ritari J."/>
            <person name="Douillard F.P."/>
            <person name="Paul Ross R."/>
            <person name="Yang R."/>
            <person name="Briner A.E."/>
            <person name="Felis G.E."/>
            <person name="de Vos W.M."/>
            <person name="Barrangou R."/>
            <person name="Klaenhammer T.R."/>
            <person name="Caufield P.W."/>
            <person name="Cui Y."/>
            <person name="Zhang H."/>
            <person name="O'Toole P.W."/>
        </authorList>
    </citation>
    <scope>NUCLEOTIDE SEQUENCE [LARGE SCALE GENOMIC DNA]</scope>
    <source>
        <strain evidence="11 12">DSM 18933</strain>
    </source>
</reference>
<keyword evidence="5" id="KW-0573">Peptidoglycan synthesis</keyword>
<feature type="active site" description="Proton acceptor" evidence="7">
    <location>
        <position position="108"/>
    </location>
</feature>
<dbReference type="STRING" id="1423755.FC40_GL000935"/>
<evidence type="ECO:0000256" key="1">
    <source>
        <dbReference type="ARBA" id="ARBA00007164"/>
    </source>
</evidence>
<keyword evidence="6" id="KW-0961">Cell wall biogenesis/degradation</keyword>
<feature type="domain" description="Peptidase S11 D-alanyl-D-alanine carboxypeptidase A N-terminal" evidence="10">
    <location>
        <begin position="70"/>
        <end position="325"/>
    </location>
</feature>
<sequence>MKLKKKLNFQLLFCFRVKKEDRMKNKLKKARLKKVGLTFLTMLLTLGPLTRVQAQAQDQIPQENTGEVSQEQTKKVTAKAAVMIDAQTGQILYQKNSRQLLPVASLTKILTLDVLMEDIKAGKLKWNQKITASKPVAKMADDWRFSNVPLVAGQQYTVKSLIESMMIVSADGSTEALAIADAGSTAAFNKKMQKVAHEAGVTDAKIYNMIGLSNGELGEMKLKGVDKDVENGFSAYDMALISRHLITKYPEVLDITKQPLVNFTVSPGNDYMMENINYMLDKMPYAPKNGKMDGLKTGKTDAAGYCFVGTGMFANRRVITVVLNVPDEYQNQFIVTQNMINKVMDKQQPITFEDTKTLPKKYQTTTIAGKKVTLKAEAKTVWLPKNTDINKIKAKVNWDKKSNQADTSAGHLMLFPEKSQPVTINLQVAK</sequence>
<dbReference type="InterPro" id="IPR001967">
    <property type="entry name" value="Peptidase_S11_N"/>
</dbReference>
<dbReference type="PATRIC" id="fig|1423755.3.peg.992"/>
<dbReference type="Proteomes" id="UP000051054">
    <property type="component" value="Unassembled WGS sequence"/>
</dbReference>
<evidence type="ECO:0000256" key="5">
    <source>
        <dbReference type="ARBA" id="ARBA00022984"/>
    </source>
</evidence>
<dbReference type="PRINTS" id="PR00725">
    <property type="entry name" value="DADACBPTASE1"/>
</dbReference>
<keyword evidence="11" id="KW-0645">Protease</keyword>
<gene>
    <name evidence="11" type="ORF">FC40_GL000935</name>
</gene>
<dbReference type="GO" id="GO:0009252">
    <property type="term" value="P:peptidoglycan biosynthetic process"/>
    <property type="evidence" value="ECO:0007669"/>
    <property type="project" value="UniProtKB-KW"/>
</dbReference>
<accession>A0A0R1WQ88</accession>
<comment type="similarity">
    <text evidence="1 9">Belongs to the peptidase S11 family.</text>
</comment>
<dbReference type="EMBL" id="AZGD01000018">
    <property type="protein sequence ID" value="KRM20058.1"/>
    <property type="molecule type" value="Genomic_DNA"/>
</dbReference>
<evidence type="ECO:0000256" key="2">
    <source>
        <dbReference type="ARBA" id="ARBA00022729"/>
    </source>
</evidence>
<dbReference type="Pfam" id="PF00768">
    <property type="entry name" value="Peptidase_S11"/>
    <property type="match status" value="1"/>
</dbReference>
<dbReference type="PANTHER" id="PTHR21581">
    <property type="entry name" value="D-ALANYL-D-ALANINE CARBOXYPEPTIDASE"/>
    <property type="match status" value="1"/>
</dbReference>
<evidence type="ECO:0000256" key="4">
    <source>
        <dbReference type="ARBA" id="ARBA00022960"/>
    </source>
</evidence>
<keyword evidence="4" id="KW-0133">Cell shape</keyword>
<name>A0A0R1WQ88_9LACO</name>
<comment type="caution">
    <text evidence="11">The sequence shown here is derived from an EMBL/GenBank/DDBJ whole genome shotgun (WGS) entry which is preliminary data.</text>
</comment>
<keyword evidence="12" id="KW-1185">Reference proteome</keyword>
<dbReference type="Gene3D" id="3.40.710.10">
    <property type="entry name" value="DD-peptidase/beta-lactamase superfamily"/>
    <property type="match status" value="1"/>
</dbReference>
<evidence type="ECO:0000256" key="6">
    <source>
        <dbReference type="ARBA" id="ARBA00023316"/>
    </source>
</evidence>
<dbReference type="GO" id="GO:0006508">
    <property type="term" value="P:proteolysis"/>
    <property type="evidence" value="ECO:0007669"/>
    <property type="project" value="InterPro"/>
</dbReference>
<evidence type="ECO:0000313" key="12">
    <source>
        <dbReference type="Proteomes" id="UP000051054"/>
    </source>
</evidence>
<dbReference type="SUPFAM" id="SSF56601">
    <property type="entry name" value="beta-lactamase/transpeptidase-like"/>
    <property type="match status" value="1"/>
</dbReference>